<proteinExistence type="predicted"/>
<dbReference type="Pfam" id="PF10676">
    <property type="entry name" value="gerPA"/>
    <property type="match status" value="1"/>
</dbReference>
<dbReference type="AlphaFoldDB" id="A0A7G6E2A3"/>
<dbReference type="RefSeq" id="WP_034425710.1">
    <property type="nucleotide sequence ID" value="NZ_CP045798.1"/>
</dbReference>
<organism evidence="1 2">
    <name type="scientific">Thermanaerosceptrum fracticalcis</name>
    <dbReference type="NCBI Taxonomy" id="1712410"/>
    <lineage>
        <taxon>Bacteria</taxon>
        <taxon>Bacillati</taxon>
        <taxon>Bacillota</taxon>
        <taxon>Clostridia</taxon>
        <taxon>Eubacteriales</taxon>
        <taxon>Peptococcaceae</taxon>
        <taxon>Thermanaerosceptrum</taxon>
    </lineage>
</organism>
<sequence>MPGSLINFNIGIIKVNSMSGSSSFVVGDAVFPGTQSQTKNFTTGAFNTGDAAPINCPNAPFFNDPDVIDTSSPRQFTAT</sequence>
<dbReference type="Proteomes" id="UP000515847">
    <property type="component" value="Chromosome"/>
</dbReference>
<dbReference type="OrthoDB" id="1813139at2"/>
<accession>A0A7G6E2A3</accession>
<keyword evidence="2" id="KW-1185">Reference proteome</keyword>
<evidence type="ECO:0000313" key="1">
    <source>
        <dbReference type="EMBL" id="QNB46207.1"/>
    </source>
</evidence>
<dbReference type="EMBL" id="CP045798">
    <property type="protein sequence ID" value="QNB46207.1"/>
    <property type="molecule type" value="Genomic_DNA"/>
</dbReference>
<protein>
    <submittedName>
        <fullName evidence="1">Spore germination protein</fullName>
    </submittedName>
</protein>
<gene>
    <name evidence="1" type="ORF">BR63_07700</name>
</gene>
<dbReference type="KEGG" id="tfr:BR63_07700"/>
<dbReference type="InterPro" id="IPR019618">
    <property type="entry name" value="Spore_germination_GerPA"/>
</dbReference>
<name>A0A7G6E2A3_THEFR</name>
<reference evidence="1 2" key="1">
    <citation type="journal article" date="2019" name="Front. Microbiol.">
        <title>Thermoanaerosceptrum fracticalcis gen. nov. sp. nov., a Novel Fumarate-Fermenting Microorganism From a Deep Fractured Carbonate Aquifer of the US Great Basin.</title>
        <authorList>
            <person name="Hamilton-Brehm S.D."/>
            <person name="Stewart L.E."/>
            <person name="Zavarin M."/>
            <person name="Caldwell M."/>
            <person name="Lawson P.A."/>
            <person name="Onstott T.C."/>
            <person name="Grzymski J."/>
            <person name="Neveux I."/>
            <person name="Lollar B.S."/>
            <person name="Russell C.E."/>
            <person name="Moser D.P."/>
        </authorList>
    </citation>
    <scope>NUCLEOTIDE SEQUENCE [LARGE SCALE GENOMIC DNA]</scope>
    <source>
        <strain evidence="1 2">DRI-13</strain>
    </source>
</reference>
<evidence type="ECO:0000313" key="2">
    <source>
        <dbReference type="Proteomes" id="UP000515847"/>
    </source>
</evidence>